<accession>A0A060XJA8</accession>
<sequence>MAHINSILPDTLDPLQFAYRPNRSTDDVIPIALHTALSHLDKRNTYVRMLFIDYSSASNTIVPTKLITKLRTLGLNTSLGNWILDFLMGPPPGGKGRQHVCRTDPQHSTQW</sequence>
<reference evidence="1" key="2">
    <citation type="submission" date="2014-03" db="EMBL/GenBank/DDBJ databases">
        <authorList>
            <person name="Genoscope - CEA"/>
        </authorList>
    </citation>
    <scope>NUCLEOTIDE SEQUENCE</scope>
</reference>
<evidence type="ECO:0000313" key="1">
    <source>
        <dbReference type="EMBL" id="CDQ79556.1"/>
    </source>
</evidence>
<dbReference type="EMBL" id="FR905472">
    <property type="protein sequence ID" value="CDQ79556.1"/>
    <property type="molecule type" value="Genomic_DNA"/>
</dbReference>
<reference evidence="1" key="1">
    <citation type="journal article" date="2014" name="Nat. Commun.">
        <title>The rainbow trout genome provides novel insights into evolution after whole-genome duplication in vertebrates.</title>
        <authorList>
            <person name="Berthelot C."/>
            <person name="Brunet F."/>
            <person name="Chalopin D."/>
            <person name="Juanchich A."/>
            <person name="Bernard M."/>
            <person name="Noel B."/>
            <person name="Bento P."/>
            <person name="Da Silva C."/>
            <person name="Labadie K."/>
            <person name="Alberti A."/>
            <person name="Aury J.M."/>
            <person name="Louis A."/>
            <person name="Dehais P."/>
            <person name="Bardou P."/>
            <person name="Montfort J."/>
            <person name="Klopp C."/>
            <person name="Cabau C."/>
            <person name="Gaspin C."/>
            <person name="Thorgaard G.H."/>
            <person name="Boussaha M."/>
            <person name="Quillet E."/>
            <person name="Guyomard R."/>
            <person name="Galiana D."/>
            <person name="Bobe J."/>
            <person name="Volff J.N."/>
            <person name="Genet C."/>
            <person name="Wincker P."/>
            <person name="Jaillon O."/>
            <person name="Roest Crollius H."/>
            <person name="Guiguen Y."/>
        </authorList>
    </citation>
    <scope>NUCLEOTIDE SEQUENCE [LARGE SCALE GENOMIC DNA]</scope>
</reference>
<dbReference type="PaxDb" id="8022-A0A060XJA8"/>
<proteinExistence type="predicted"/>
<name>A0A060XJA8_ONCMY</name>
<protein>
    <submittedName>
        <fullName evidence="1">Uncharacterized protein</fullName>
    </submittedName>
</protein>
<dbReference type="Proteomes" id="UP000193380">
    <property type="component" value="Unassembled WGS sequence"/>
</dbReference>
<organism evidence="1 2">
    <name type="scientific">Oncorhynchus mykiss</name>
    <name type="common">Rainbow trout</name>
    <name type="synonym">Salmo gairdneri</name>
    <dbReference type="NCBI Taxonomy" id="8022"/>
    <lineage>
        <taxon>Eukaryota</taxon>
        <taxon>Metazoa</taxon>
        <taxon>Chordata</taxon>
        <taxon>Craniata</taxon>
        <taxon>Vertebrata</taxon>
        <taxon>Euteleostomi</taxon>
        <taxon>Actinopterygii</taxon>
        <taxon>Neopterygii</taxon>
        <taxon>Teleostei</taxon>
        <taxon>Protacanthopterygii</taxon>
        <taxon>Salmoniformes</taxon>
        <taxon>Salmonidae</taxon>
        <taxon>Salmoninae</taxon>
        <taxon>Oncorhynchus</taxon>
    </lineage>
</organism>
<dbReference type="PANTHER" id="PTHR47510">
    <property type="entry name" value="REVERSE TRANSCRIPTASE DOMAIN-CONTAINING PROTEIN"/>
    <property type="match status" value="1"/>
</dbReference>
<evidence type="ECO:0000313" key="2">
    <source>
        <dbReference type="Proteomes" id="UP000193380"/>
    </source>
</evidence>
<dbReference type="PANTHER" id="PTHR47510:SF3">
    <property type="entry name" value="ENDO_EXONUCLEASE_PHOSPHATASE DOMAIN-CONTAINING PROTEIN"/>
    <property type="match status" value="1"/>
</dbReference>
<dbReference type="STRING" id="8022.A0A060XJA8"/>
<gene>
    <name evidence="1" type="ORF">GSONMT00054797001</name>
</gene>
<dbReference type="AlphaFoldDB" id="A0A060XJA8"/>